<gene>
    <name evidence="2" type="ORF">JOB18_003540</name>
</gene>
<protein>
    <submittedName>
        <fullName evidence="2">Uncharacterized protein</fullName>
    </submittedName>
</protein>
<organism evidence="2 3">
    <name type="scientific">Solea senegalensis</name>
    <name type="common">Senegalese sole</name>
    <dbReference type="NCBI Taxonomy" id="28829"/>
    <lineage>
        <taxon>Eukaryota</taxon>
        <taxon>Metazoa</taxon>
        <taxon>Chordata</taxon>
        <taxon>Craniata</taxon>
        <taxon>Vertebrata</taxon>
        <taxon>Euteleostomi</taxon>
        <taxon>Actinopterygii</taxon>
        <taxon>Neopterygii</taxon>
        <taxon>Teleostei</taxon>
        <taxon>Neoteleostei</taxon>
        <taxon>Acanthomorphata</taxon>
        <taxon>Carangaria</taxon>
        <taxon>Pleuronectiformes</taxon>
        <taxon>Pleuronectoidei</taxon>
        <taxon>Soleidae</taxon>
        <taxon>Solea</taxon>
    </lineage>
</organism>
<evidence type="ECO:0000313" key="2">
    <source>
        <dbReference type="EMBL" id="KAG7508117.1"/>
    </source>
</evidence>
<accession>A0AAV6RRL2</accession>
<reference evidence="2 3" key="1">
    <citation type="journal article" date="2021" name="Sci. Rep.">
        <title>Chromosome anchoring in Senegalese sole (Solea senegalensis) reveals sex-associated markers and genome rearrangements in flatfish.</title>
        <authorList>
            <person name="Guerrero-Cozar I."/>
            <person name="Gomez-Garrido J."/>
            <person name="Berbel C."/>
            <person name="Martinez-Blanch J.F."/>
            <person name="Alioto T."/>
            <person name="Claros M.G."/>
            <person name="Gagnaire P.A."/>
            <person name="Manchado M."/>
        </authorList>
    </citation>
    <scope>NUCLEOTIDE SEQUENCE [LARGE SCALE GENOMIC DNA]</scope>
    <source>
        <strain evidence="2">Sse05_10M</strain>
    </source>
</reference>
<name>A0AAV6RRL2_SOLSE</name>
<evidence type="ECO:0000256" key="1">
    <source>
        <dbReference type="SAM" id="MobiDB-lite"/>
    </source>
</evidence>
<dbReference type="EMBL" id="JAGKHQ010000009">
    <property type="protein sequence ID" value="KAG7508117.1"/>
    <property type="molecule type" value="Genomic_DNA"/>
</dbReference>
<feature type="compositionally biased region" description="Basic and acidic residues" evidence="1">
    <location>
        <begin position="15"/>
        <end position="43"/>
    </location>
</feature>
<keyword evidence="3" id="KW-1185">Reference proteome</keyword>
<feature type="region of interest" description="Disordered" evidence="1">
    <location>
        <begin position="1"/>
        <end position="68"/>
    </location>
</feature>
<dbReference type="Proteomes" id="UP000693946">
    <property type="component" value="Linkage Group LG17"/>
</dbReference>
<dbReference type="AlphaFoldDB" id="A0AAV6RRL2"/>
<evidence type="ECO:0000313" key="3">
    <source>
        <dbReference type="Proteomes" id="UP000693946"/>
    </source>
</evidence>
<proteinExistence type="predicted"/>
<comment type="caution">
    <text evidence="2">The sequence shown here is derived from an EMBL/GenBank/DDBJ whole genome shotgun (WGS) entry which is preliminary data.</text>
</comment>
<sequence>MAYDAFSTATARLNGRREGERKRDRERQERGETARGLGGDRRNSRGKRRKSDESMSLLSALPVDVPAR</sequence>